<feature type="region of interest" description="Disordered" evidence="2">
    <location>
        <begin position="1"/>
        <end position="21"/>
    </location>
</feature>
<evidence type="ECO:0000313" key="4">
    <source>
        <dbReference type="Proteomes" id="UP000007799"/>
    </source>
</evidence>
<dbReference type="GO" id="GO:0004833">
    <property type="term" value="F:L-tryptophan 2,3-dioxygenase activity"/>
    <property type="evidence" value="ECO:0007669"/>
    <property type="project" value="UniProtKB-UniRule"/>
</dbReference>
<name>F2UFU5_SALR5</name>
<keyword evidence="1" id="KW-0560">Oxidoreductase</keyword>
<proteinExistence type="inferred from homology"/>
<dbReference type="Gene3D" id="1.20.58.480">
    <property type="match status" value="1"/>
</dbReference>
<dbReference type="Gene3D" id="1.10.287.3810">
    <property type="match status" value="1"/>
</dbReference>
<dbReference type="GO" id="GO:0020037">
    <property type="term" value="F:heme binding"/>
    <property type="evidence" value="ECO:0007669"/>
    <property type="project" value="UniProtKB-UniRule"/>
</dbReference>
<dbReference type="SUPFAM" id="SSF140959">
    <property type="entry name" value="Indolic compounds 2,3-dioxygenase-like"/>
    <property type="match status" value="1"/>
</dbReference>
<keyword evidence="1" id="KW-0408">Iron</keyword>
<evidence type="ECO:0000256" key="1">
    <source>
        <dbReference type="HAMAP-Rule" id="MF_03020"/>
    </source>
</evidence>
<dbReference type="PANTHER" id="PTHR10138:SF0">
    <property type="entry name" value="TRYPTOPHAN 2,3-DIOXYGENASE"/>
    <property type="match status" value="1"/>
</dbReference>
<sequence length="398" mass="46355">MEQAAKKAKEDTPLTTTTTARVASPPVSSLADVASATGIVRPSDHGALSYGSYLQLDKLLKCQKLESERVFGETAHDEMLFITIHQTYELWFKQILFELDDVRSLFSAEYLEEQLMLKVVARLDRINEILKLLVQQMAIIETMTPLDFLKFRNLLAPASGFQSVQFRLLENKLGMLPHRRRTYQRKGYKDALNPEELKLVEKSEQEDSLFRWLERTPGLDDETFNFWERLKANVAADTKRRLAEAEKLPETHRQKQIDSVNEEHRKFQSMFDDKLYEKRQKGGNVRLSHRAMQGALLIMFYRDQPRMHLPFKMLSLLMDVDKHMLQWRINHLAMVQRMLGTRMGTGGSSGYHYLKETTSDDYKVFLDLFNLSTFLVPPHILPELSQRTREVLQSSIHF</sequence>
<gene>
    <name evidence="3" type="ORF">PTSG_06450</name>
</gene>
<dbReference type="GeneID" id="16072390"/>
<evidence type="ECO:0000313" key="3">
    <source>
        <dbReference type="EMBL" id="EGD75373.1"/>
    </source>
</evidence>
<dbReference type="Proteomes" id="UP000007799">
    <property type="component" value="Unassembled WGS sequence"/>
</dbReference>
<dbReference type="GO" id="GO:0046872">
    <property type="term" value="F:metal ion binding"/>
    <property type="evidence" value="ECO:0007669"/>
    <property type="project" value="UniProtKB-KW"/>
</dbReference>
<comment type="cofactor">
    <cofactor evidence="1">
        <name>heme</name>
        <dbReference type="ChEBI" id="CHEBI:30413"/>
    </cofactor>
    <text evidence="1">Binds 1 heme group per subunit.</text>
</comment>
<dbReference type="EMBL" id="GL832972">
    <property type="protein sequence ID" value="EGD75373.1"/>
    <property type="molecule type" value="Genomic_DNA"/>
</dbReference>
<dbReference type="STRING" id="946362.F2UFU5"/>
<keyword evidence="1 3" id="KW-0223">Dioxygenase</keyword>
<dbReference type="KEGG" id="sre:PTSG_06450"/>
<keyword evidence="4" id="KW-1185">Reference proteome</keyword>
<comment type="function">
    <text evidence="1">Heme-dependent dioxygenase that catalyzes the oxidative cleavage of the L-tryptophan (L-Trp) pyrrole ring and converts L-tryptophan to N-formyl-L-kynurenine. Catalyzes the oxidative cleavage of the indole moiety.</text>
</comment>
<dbReference type="EC" id="1.13.11.11" evidence="1"/>
<dbReference type="InterPro" id="IPR004981">
    <property type="entry name" value="Trp_2_3_dOase"/>
</dbReference>
<feature type="compositionally biased region" description="Basic and acidic residues" evidence="2">
    <location>
        <begin position="1"/>
        <end position="12"/>
    </location>
</feature>
<dbReference type="InParanoid" id="F2UFU5"/>
<comment type="pathway">
    <text evidence="1">Amino-acid degradation; L-tryptophan degradation via kynurenine pathway; L-kynurenine from L-tryptophan: step 1/2.</text>
</comment>
<comment type="subunit">
    <text evidence="1">Homotetramer. Dimer of dimers.</text>
</comment>
<dbReference type="Pfam" id="PF03301">
    <property type="entry name" value="Trp_dioxygenase"/>
    <property type="match status" value="1"/>
</dbReference>
<dbReference type="UniPathway" id="UPA00333">
    <property type="reaction ID" value="UER00453"/>
</dbReference>
<dbReference type="InterPro" id="IPR037217">
    <property type="entry name" value="Trp/Indoleamine_2_3_dOase-like"/>
</dbReference>
<accession>F2UFU5</accession>
<dbReference type="OrthoDB" id="447477at2759"/>
<dbReference type="PANTHER" id="PTHR10138">
    <property type="entry name" value="TRYPTOPHAN 2,3-DIOXYGENASE"/>
    <property type="match status" value="1"/>
</dbReference>
<dbReference type="GO" id="GO:0019441">
    <property type="term" value="P:L-tryptophan catabolic process to kynurenine"/>
    <property type="evidence" value="ECO:0007669"/>
    <property type="project" value="UniProtKB-UniRule"/>
</dbReference>
<protein>
    <recommendedName>
        <fullName evidence="1">Tryptophan 2,3-dioxygenase</fullName>
        <shortName evidence="1">TDO</shortName>
        <ecNumber evidence="1">1.13.11.11</ecNumber>
    </recommendedName>
    <alternativeName>
        <fullName evidence="1">Tryptamin 2,3-dioxygenase</fullName>
    </alternativeName>
    <alternativeName>
        <fullName evidence="1">Tryptophan oxygenase</fullName>
        <shortName evidence="1">TO</shortName>
        <shortName evidence="1">TRPO</shortName>
    </alternativeName>
    <alternativeName>
        <fullName evidence="1">Tryptophan pyrrolase</fullName>
    </alternativeName>
    <alternativeName>
        <fullName evidence="1">Tryptophanase</fullName>
    </alternativeName>
</protein>
<keyword evidence="1" id="KW-0823">Tryptophan catabolism</keyword>
<dbReference type="OMA" id="FITIHQT"/>
<organism evidence="4">
    <name type="scientific">Salpingoeca rosetta (strain ATCC 50818 / BSB-021)</name>
    <dbReference type="NCBI Taxonomy" id="946362"/>
    <lineage>
        <taxon>Eukaryota</taxon>
        <taxon>Choanoflagellata</taxon>
        <taxon>Craspedida</taxon>
        <taxon>Salpingoecidae</taxon>
        <taxon>Salpingoeca</taxon>
    </lineage>
</organism>
<evidence type="ECO:0000256" key="2">
    <source>
        <dbReference type="SAM" id="MobiDB-lite"/>
    </source>
</evidence>
<comment type="caution">
    <text evidence="1">Lacks conserved residue(s) required for the propagation of feature annotation.</text>
</comment>
<comment type="catalytic activity">
    <reaction evidence="1">
        <text>L-tryptophan + O2 = N-formyl-L-kynurenine</text>
        <dbReference type="Rhea" id="RHEA:24536"/>
        <dbReference type="ChEBI" id="CHEBI:15379"/>
        <dbReference type="ChEBI" id="CHEBI:57912"/>
        <dbReference type="ChEBI" id="CHEBI:58629"/>
        <dbReference type="EC" id="1.13.11.11"/>
    </reaction>
</comment>
<dbReference type="AlphaFoldDB" id="F2UFU5"/>
<reference evidence="3" key="1">
    <citation type="submission" date="2009-08" db="EMBL/GenBank/DDBJ databases">
        <title>Annotation of Salpingoeca rosetta.</title>
        <authorList>
            <consortium name="The Broad Institute Genome Sequencing Platform"/>
            <person name="Russ C."/>
            <person name="Cuomo C."/>
            <person name="Burger G."/>
            <person name="Gray M.W."/>
            <person name="Holland P.W.H."/>
            <person name="King N."/>
            <person name="Lang F.B.F."/>
            <person name="Roger A.J."/>
            <person name="Ruiz-Trillo I."/>
            <person name="Young S.K."/>
            <person name="Zeng Q."/>
            <person name="Gargeya S."/>
            <person name="Alvarado L."/>
            <person name="Berlin A."/>
            <person name="Chapman S.B."/>
            <person name="Chen Z."/>
            <person name="Freedman E."/>
            <person name="Gellesch M."/>
            <person name="Goldberg J."/>
            <person name="Griggs A."/>
            <person name="Gujja S."/>
            <person name="Heilman E."/>
            <person name="Heiman D."/>
            <person name="Howarth C."/>
            <person name="Mehta T."/>
            <person name="Neiman D."/>
            <person name="Pearson M."/>
            <person name="Roberts A."/>
            <person name="Saif S."/>
            <person name="Shea T."/>
            <person name="Shenoy N."/>
            <person name="Sisk P."/>
            <person name="Stolte C."/>
            <person name="Sykes S."/>
            <person name="White J."/>
            <person name="Yandava C."/>
            <person name="Haas B."/>
            <person name="Nusbaum C."/>
            <person name="Birren B."/>
        </authorList>
    </citation>
    <scope>NUCLEOTIDE SEQUENCE [LARGE SCALE GENOMIC DNA]</scope>
    <source>
        <strain evidence="3">ATCC 50818</strain>
    </source>
</reference>
<keyword evidence="1" id="KW-0349">Heme</keyword>
<dbReference type="eggNOG" id="KOG3906">
    <property type="taxonomic scope" value="Eukaryota"/>
</dbReference>
<keyword evidence="1" id="KW-0479">Metal-binding</keyword>
<dbReference type="RefSeq" id="XP_004991830.1">
    <property type="nucleotide sequence ID" value="XM_004991773.1"/>
</dbReference>
<comment type="similarity">
    <text evidence="1">Belongs to the tryptophan 2,3-dioxygenase family.</text>
</comment>
<dbReference type="HAMAP" id="MF_01972">
    <property type="entry name" value="T23O"/>
    <property type="match status" value="1"/>
</dbReference>
<dbReference type="FunCoup" id="F2UFU5">
    <property type="interactions" value="136"/>
</dbReference>
<dbReference type="GO" id="GO:0019442">
    <property type="term" value="P:L-tryptophan catabolic process to acetyl-CoA"/>
    <property type="evidence" value="ECO:0007669"/>
    <property type="project" value="TreeGrafter"/>
</dbReference>